<comment type="subcellular location">
    <subcellularLocation>
        <location evidence="1">Membrane</location>
        <topology evidence="1">Multi-pass membrane protein</topology>
    </subcellularLocation>
</comment>
<feature type="transmembrane region" description="Helical" evidence="7">
    <location>
        <begin position="625"/>
        <end position="646"/>
    </location>
</feature>
<feature type="compositionally biased region" description="Basic and acidic residues" evidence="6">
    <location>
        <begin position="237"/>
        <end position="249"/>
    </location>
</feature>
<feature type="compositionally biased region" description="Polar residues" evidence="6">
    <location>
        <begin position="334"/>
        <end position="346"/>
    </location>
</feature>
<name>A0ABZ2B0N8_9TREE</name>
<feature type="compositionally biased region" description="Low complexity" evidence="6">
    <location>
        <begin position="280"/>
        <end position="295"/>
    </location>
</feature>
<dbReference type="RefSeq" id="XP_064722267.1">
    <property type="nucleotide sequence ID" value="XM_064866195.1"/>
</dbReference>
<feature type="transmembrane region" description="Helical" evidence="7">
    <location>
        <begin position="937"/>
        <end position="956"/>
    </location>
</feature>
<dbReference type="EMBL" id="CP143812">
    <property type="protein sequence ID" value="WVO23028.1"/>
    <property type="molecule type" value="Genomic_DNA"/>
</dbReference>
<feature type="transmembrane region" description="Helical" evidence="7">
    <location>
        <begin position="1068"/>
        <end position="1087"/>
    </location>
</feature>
<evidence type="ECO:0000256" key="1">
    <source>
        <dbReference type="ARBA" id="ARBA00004141"/>
    </source>
</evidence>
<feature type="region of interest" description="Disordered" evidence="6">
    <location>
        <begin position="235"/>
        <end position="406"/>
    </location>
</feature>
<evidence type="ECO:0000313" key="9">
    <source>
        <dbReference type="EMBL" id="WVO23028.1"/>
    </source>
</evidence>
<feature type="transmembrane region" description="Helical" evidence="7">
    <location>
        <begin position="976"/>
        <end position="1009"/>
    </location>
</feature>
<evidence type="ECO:0000256" key="5">
    <source>
        <dbReference type="ARBA" id="ARBA00023136"/>
    </source>
</evidence>
<evidence type="ECO:0000259" key="8">
    <source>
        <dbReference type="PROSITE" id="PS51382"/>
    </source>
</evidence>
<feature type="compositionally biased region" description="Basic and acidic residues" evidence="6">
    <location>
        <begin position="385"/>
        <end position="398"/>
    </location>
</feature>
<dbReference type="PANTHER" id="PTHR10283:SF92">
    <property type="entry name" value="LOW-AFFINITY PHOSPHATE TRANSPORTER PHO91"/>
    <property type="match status" value="1"/>
</dbReference>
<dbReference type="Pfam" id="PF03105">
    <property type="entry name" value="SPX"/>
    <property type="match status" value="1"/>
</dbReference>
<keyword evidence="2" id="KW-0813">Transport</keyword>
<feature type="compositionally biased region" description="Basic and acidic residues" evidence="6">
    <location>
        <begin position="261"/>
        <end position="274"/>
    </location>
</feature>
<dbReference type="InterPro" id="IPR004680">
    <property type="entry name" value="Cit_transptr-like_dom"/>
</dbReference>
<protein>
    <recommendedName>
        <fullName evidence="8">SPX domain-containing protein</fullName>
    </recommendedName>
</protein>
<dbReference type="PROSITE" id="PS51382">
    <property type="entry name" value="SPX"/>
    <property type="match status" value="1"/>
</dbReference>
<feature type="transmembrane region" description="Helical" evidence="7">
    <location>
        <begin position="880"/>
        <end position="900"/>
    </location>
</feature>
<organism evidence="9 10">
    <name type="scientific">Cryptococcus decagattii</name>
    <dbReference type="NCBI Taxonomy" id="1859122"/>
    <lineage>
        <taxon>Eukaryota</taxon>
        <taxon>Fungi</taxon>
        <taxon>Dikarya</taxon>
        <taxon>Basidiomycota</taxon>
        <taxon>Agaricomycotina</taxon>
        <taxon>Tremellomycetes</taxon>
        <taxon>Tremellales</taxon>
        <taxon>Cryptococcaceae</taxon>
        <taxon>Cryptococcus</taxon>
        <taxon>Cryptococcus gattii species complex</taxon>
    </lineage>
</organism>
<keyword evidence="3 7" id="KW-0812">Transmembrane</keyword>
<evidence type="ECO:0000256" key="7">
    <source>
        <dbReference type="SAM" id="Phobius"/>
    </source>
</evidence>
<feature type="transmembrane region" description="Helical" evidence="7">
    <location>
        <begin position="711"/>
        <end position="733"/>
    </location>
</feature>
<feature type="domain" description="SPX" evidence="8">
    <location>
        <begin position="136"/>
        <end position="521"/>
    </location>
</feature>
<dbReference type="Pfam" id="PF03600">
    <property type="entry name" value="CitMHS"/>
    <property type="match status" value="1"/>
</dbReference>
<evidence type="ECO:0000256" key="4">
    <source>
        <dbReference type="ARBA" id="ARBA00022989"/>
    </source>
</evidence>
<feature type="compositionally biased region" description="Acidic residues" evidence="6">
    <location>
        <begin position="250"/>
        <end position="260"/>
    </location>
</feature>
<dbReference type="Proteomes" id="UP001432216">
    <property type="component" value="Chromosome 7"/>
</dbReference>
<gene>
    <name evidence="9" type="ORF">IAS62_004373</name>
</gene>
<keyword evidence="10" id="KW-1185">Reference proteome</keyword>
<dbReference type="GeneID" id="89991145"/>
<keyword evidence="5 7" id="KW-0472">Membrane</keyword>
<feature type="transmembrane region" description="Helical" evidence="7">
    <location>
        <begin position="658"/>
        <end position="691"/>
    </location>
</feature>
<feature type="transmembrane region" description="Helical" evidence="7">
    <location>
        <begin position="1021"/>
        <end position="1039"/>
    </location>
</feature>
<dbReference type="InterPro" id="IPR004331">
    <property type="entry name" value="SPX_dom"/>
</dbReference>
<proteinExistence type="predicted"/>
<accession>A0ABZ2B0N8</accession>
<evidence type="ECO:0000256" key="3">
    <source>
        <dbReference type="ARBA" id="ARBA00022692"/>
    </source>
</evidence>
<evidence type="ECO:0000256" key="2">
    <source>
        <dbReference type="ARBA" id="ARBA00022448"/>
    </source>
</evidence>
<keyword evidence="4 7" id="KW-1133">Transmembrane helix</keyword>
<evidence type="ECO:0000256" key="6">
    <source>
        <dbReference type="SAM" id="MobiDB-lite"/>
    </source>
</evidence>
<evidence type="ECO:0000313" key="10">
    <source>
        <dbReference type="Proteomes" id="UP001432216"/>
    </source>
</evidence>
<sequence length="1092" mass="121421">MEIACCCKLSLLILSPLSNPWRHREALIHIPLAANLLFPLQANPCIHHYNPASGNHGGVRIPPSTVTRSIARFLSPPLRNLLHSLSQDGEDAQGIQLLPLSHAPHIRLEGDEGDSEKDTYWTWREARRAPKNGDKMKFGTLLELNSNIEWWDYYVDYDALKKLFPSTPLDPSYRATHQNNESSAILPFRRASNKYASPEEFKQALDKERNKVTEFYKSKFEELTRSFEQLEEEIAGLEERDLHDDTIKEVDEEDEDAEEGQGERQDIPSTRETDNLLGHSSSPTRARSPNRARSPLPRPRPSFVGRLGSSFNFGRRKSAALPNPRDPDILEASIQPTYRSSQSANATRPRMSDSMTSSYFDEHAPGRVPGPRSGRRVSDFDSSADDIRMTPGGHDRRASMSSLSSHEGDFNWHRRRYNSLGLVEMDPSTVPDWAVSSVGDVEEGRNGFLHDPNAKQAVFVWTANNDYATVLRIGLKKRISKVWLDAYALKQYVELNMTAFEKILKKYDKNTDSKLKKQYISEVVLQSVPWTETSKKDLEEFLTRILFLYRRVVAGGDDDIAREQLRSQLREKVVVDRETVWSQMVSGRNRSEGIFRSVTPDQIASTEPNKNVLKTPCGSFRVPTWLTMKAAMVILATVSSILIVHLQPLDRVEESNCMAMLVFCIILWATEAIPLFVTSLAVPFLTVTLRVLRSSDGEDERLSAADATKYIFSQMFSPTIMLLIGGFTIAAVLSKTRLDVMTATRILNAAGSNPSVVLLVLMSVATFASMWISNVAAPTLCYALIKPITDELHPKSNFSKCLIIAIALAANIGGQASPISSPQNLISLGAMDSPLSWLQWFAVSIPVSSLSVLLIWAFLHINYRWESDLEIPKMRKNTDSLTVTHYYVLSVSALTILLWCAEKSLEDWVGDMGIIAIVPLLAFFGTGILSKEDFHSFHWSIVFLAMGGVALGKATLSSGLLDMLNNLLEGLVEGMGLYSILIVFSVLALVIATFISHTIAAVLLVPIATRIGDSLDEPHPRLLIMATALICSAGMGLPVSGFPNMTAITQENKLGQRFIGASDFLKNGILSSILAMFVIVTVGYAIMRTLGL</sequence>
<dbReference type="CDD" id="cd01115">
    <property type="entry name" value="SLC13_permease"/>
    <property type="match status" value="1"/>
</dbReference>
<feature type="transmembrane region" description="Helical" evidence="7">
    <location>
        <begin position="912"/>
        <end position="930"/>
    </location>
</feature>
<feature type="transmembrane region" description="Helical" evidence="7">
    <location>
        <begin position="745"/>
        <end position="762"/>
    </location>
</feature>
<reference evidence="9 10" key="1">
    <citation type="submission" date="2024-01" db="EMBL/GenBank/DDBJ databases">
        <title>Comparative genomics of Cryptococcus and Kwoniella reveals pathogenesis evolution and contrasting modes of karyotype evolution via chromosome fusion or intercentromeric recombination.</title>
        <authorList>
            <person name="Coelho M.A."/>
            <person name="David-Palma M."/>
            <person name="Shea T."/>
            <person name="Bowers K."/>
            <person name="McGinley-Smith S."/>
            <person name="Mohammad A.W."/>
            <person name="Gnirke A."/>
            <person name="Yurkov A.M."/>
            <person name="Nowrousian M."/>
            <person name="Sun S."/>
            <person name="Cuomo C.A."/>
            <person name="Heitman J."/>
        </authorList>
    </citation>
    <scope>NUCLEOTIDE SEQUENCE [LARGE SCALE GENOMIC DNA]</scope>
    <source>
        <strain evidence="9 10">7685027</strain>
    </source>
</reference>
<feature type="transmembrane region" description="Helical" evidence="7">
    <location>
        <begin position="837"/>
        <end position="859"/>
    </location>
</feature>
<dbReference type="PANTHER" id="PTHR10283">
    <property type="entry name" value="SOLUTE CARRIER FAMILY 13 MEMBER"/>
    <property type="match status" value="1"/>
</dbReference>